<dbReference type="CDD" id="cd00038">
    <property type="entry name" value="CAP_ED"/>
    <property type="match status" value="1"/>
</dbReference>
<proteinExistence type="predicted"/>
<dbReference type="GO" id="GO:0003700">
    <property type="term" value="F:DNA-binding transcription factor activity"/>
    <property type="evidence" value="ECO:0007669"/>
    <property type="project" value="InterPro"/>
</dbReference>
<dbReference type="Pfam" id="PF13545">
    <property type="entry name" value="HTH_Crp_2"/>
    <property type="match status" value="1"/>
</dbReference>
<sequence>MPVTCEHCNLGRICIPKGLTREEIESLGTLVRRNNTLPKGAALYHAGSPFRGVIAIRSGSSKLVALDKNGNEYVVDFVLPGELLGFDGFSTERYRCTAIALENVNYCELPTQQLEVLARDTPSLAQVLLQRSGYQFDASVEKMVLSRKSADERVASFIIHISERLRLRGYASTEFRLSMSREEIGNYLGITHETVSRLLHQFQAQGLINVKSKQLTLLDRAGLYRYCSEE</sequence>
<dbReference type="InterPro" id="IPR018335">
    <property type="entry name" value="Tscrpt_reg_HTH_Crp-type_CS"/>
</dbReference>
<dbReference type="PANTHER" id="PTHR24567:SF75">
    <property type="entry name" value="FUMARATE AND NITRATE REDUCTION REGULATORY PROTEIN"/>
    <property type="match status" value="1"/>
</dbReference>
<dbReference type="OrthoDB" id="7643467at2"/>
<protein>
    <submittedName>
        <fullName evidence="5">Helix-turn-helix domain-containing protein</fullName>
    </submittedName>
</protein>
<dbReference type="SUPFAM" id="SSF46785">
    <property type="entry name" value="Winged helix' DNA-binding domain"/>
    <property type="match status" value="1"/>
</dbReference>
<accession>A0A5Q0BLE4</accession>
<dbReference type="PANTHER" id="PTHR24567">
    <property type="entry name" value="CRP FAMILY TRANSCRIPTIONAL REGULATORY PROTEIN"/>
    <property type="match status" value="1"/>
</dbReference>
<evidence type="ECO:0000313" key="5">
    <source>
        <dbReference type="EMBL" id="QFY42938.1"/>
    </source>
</evidence>
<evidence type="ECO:0000259" key="4">
    <source>
        <dbReference type="PROSITE" id="PS51063"/>
    </source>
</evidence>
<keyword evidence="2" id="KW-0238">DNA-binding</keyword>
<dbReference type="PRINTS" id="PR00034">
    <property type="entry name" value="HTHCRP"/>
</dbReference>
<dbReference type="KEGG" id="mmob:F6R98_10210"/>
<dbReference type="FunFam" id="1.10.10.10:FF:000028">
    <property type="entry name" value="Fumarate/nitrate reduction transcriptional regulator Fnr"/>
    <property type="match status" value="1"/>
</dbReference>
<dbReference type="Pfam" id="PF00027">
    <property type="entry name" value="cNMP_binding"/>
    <property type="match status" value="1"/>
</dbReference>
<keyword evidence="1" id="KW-0805">Transcription regulation</keyword>
<keyword evidence="3" id="KW-0804">Transcription</keyword>
<dbReference type="Proteomes" id="UP000325755">
    <property type="component" value="Chromosome"/>
</dbReference>
<dbReference type="InParanoid" id="A0A5Q0BLE4"/>
<dbReference type="InterPro" id="IPR012318">
    <property type="entry name" value="HTH_CRP"/>
</dbReference>
<dbReference type="Gene3D" id="1.10.10.10">
    <property type="entry name" value="Winged helix-like DNA-binding domain superfamily/Winged helix DNA-binding domain"/>
    <property type="match status" value="1"/>
</dbReference>
<dbReference type="InterPro" id="IPR014710">
    <property type="entry name" value="RmlC-like_jellyroll"/>
</dbReference>
<evidence type="ECO:0000256" key="2">
    <source>
        <dbReference type="ARBA" id="ARBA00023125"/>
    </source>
</evidence>
<dbReference type="CDD" id="cd00092">
    <property type="entry name" value="HTH_CRP"/>
    <property type="match status" value="1"/>
</dbReference>
<dbReference type="Gene3D" id="2.60.120.10">
    <property type="entry name" value="Jelly Rolls"/>
    <property type="match status" value="1"/>
</dbReference>
<dbReference type="SMART" id="SM00100">
    <property type="entry name" value="cNMP"/>
    <property type="match status" value="1"/>
</dbReference>
<reference evidence="5 6" key="1">
    <citation type="submission" date="2019-09" db="EMBL/GenBank/DDBJ databases">
        <title>Ecophysiology of the spiral-shaped methanotroph Methylospira mobilis as revealed by the complete genome sequence.</title>
        <authorList>
            <person name="Oshkin I.Y."/>
            <person name="Dedysh S.N."/>
            <person name="Miroshnikov K."/>
            <person name="Danilova O.V."/>
            <person name="Hakobyan A."/>
            <person name="Liesack W."/>
        </authorList>
    </citation>
    <scope>NUCLEOTIDE SEQUENCE [LARGE SCALE GENOMIC DNA]</scope>
    <source>
        <strain evidence="5 6">Shm1</strain>
    </source>
</reference>
<dbReference type="GO" id="GO:0003677">
    <property type="term" value="F:DNA binding"/>
    <property type="evidence" value="ECO:0007669"/>
    <property type="project" value="UniProtKB-KW"/>
</dbReference>
<dbReference type="AlphaFoldDB" id="A0A5Q0BLE4"/>
<evidence type="ECO:0000313" key="6">
    <source>
        <dbReference type="Proteomes" id="UP000325755"/>
    </source>
</evidence>
<dbReference type="InterPro" id="IPR036390">
    <property type="entry name" value="WH_DNA-bd_sf"/>
</dbReference>
<evidence type="ECO:0000256" key="1">
    <source>
        <dbReference type="ARBA" id="ARBA00023015"/>
    </source>
</evidence>
<gene>
    <name evidence="5" type="ORF">F6R98_10210</name>
</gene>
<dbReference type="EMBL" id="CP044205">
    <property type="protein sequence ID" value="QFY42938.1"/>
    <property type="molecule type" value="Genomic_DNA"/>
</dbReference>
<keyword evidence="6" id="KW-1185">Reference proteome</keyword>
<dbReference type="PROSITE" id="PS51063">
    <property type="entry name" value="HTH_CRP_2"/>
    <property type="match status" value="1"/>
</dbReference>
<dbReference type="InterPro" id="IPR036388">
    <property type="entry name" value="WH-like_DNA-bd_sf"/>
</dbReference>
<dbReference type="FunCoup" id="A0A5Q0BLE4">
    <property type="interactions" value="295"/>
</dbReference>
<evidence type="ECO:0000256" key="3">
    <source>
        <dbReference type="ARBA" id="ARBA00023163"/>
    </source>
</evidence>
<dbReference type="PROSITE" id="PS00042">
    <property type="entry name" value="HTH_CRP_1"/>
    <property type="match status" value="1"/>
</dbReference>
<organism evidence="5 6">
    <name type="scientific">Candidatus Methylospira mobilis</name>
    <dbReference type="NCBI Taxonomy" id="1808979"/>
    <lineage>
        <taxon>Bacteria</taxon>
        <taxon>Pseudomonadati</taxon>
        <taxon>Pseudomonadota</taxon>
        <taxon>Gammaproteobacteria</taxon>
        <taxon>Methylococcales</taxon>
        <taxon>Methylococcaceae</taxon>
        <taxon>Candidatus Methylospira</taxon>
    </lineage>
</organism>
<dbReference type="RefSeq" id="WP_153248927.1">
    <property type="nucleotide sequence ID" value="NZ_CP044205.1"/>
</dbReference>
<dbReference type="SMART" id="SM00419">
    <property type="entry name" value="HTH_CRP"/>
    <property type="match status" value="1"/>
</dbReference>
<name>A0A5Q0BLE4_9GAMM</name>
<dbReference type="GO" id="GO:0005829">
    <property type="term" value="C:cytosol"/>
    <property type="evidence" value="ECO:0007669"/>
    <property type="project" value="TreeGrafter"/>
</dbReference>
<dbReference type="InterPro" id="IPR050397">
    <property type="entry name" value="Env_Response_Regulators"/>
</dbReference>
<feature type="domain" description="HTH crp-type" evidence="4">
    <location>
        <begin position="148"/>
        <end position="221"/>
    </location>
</feature>
<dbReference type="SUPFAM" id="SSF51206">
    <property type="entry name" value="cAMP-binding domain-like"/>
    <property type="match status" value="1"/>
</dbReference>
<dbReference type="InterPro" id="IPR018490">
    <property type="entry name" value="cNMP-bd_dom_sf"/>
</dbReference>
<dbReference type="InterPro" id="IPR000595">
    <property type="entry name" value="cNMP-bd_dom"/>
</dbReference>